<keyword evidence="4" id="KW-0732">Signal</keyword>
<dbReference type="SMART" id="SM00028">
    <property type="entry name" value="TPR"/>
    <property type="match status" value="3"/>
</dbReference>
<keyword evidence="2 3" id="KW-0802">TPR repeat</keyword>
<dbReference type="EMBL" id="BMLF01000001">
    <property type="protein sequence ID" value="GGL91910.1"/>
    <property type="molecule type" value="Genomic_DNA"/>
</dbReference>
<dbReference type="PANTHER" id="PTHR44858">
    <property type="entry name" value="TETRATRICOPEPTIDE REPEAT PROTEIN 6"/>
    <property type="match status" value="1"/>
</dbReference>
<feature type="signal peptide" evidence="4">
    <location>
        <begin position="1"/>
        <end position="17"/>
    </location>
</feature>
<evidence type="ECO:0000256" key="3">
    <source>
        <dbReference type="PROSITE-ProRule" id="PRU00339"/>
    </source>
</evidence>
<protein>
    <recommendedName>
        <fullName evidence="7">Tetratricopeptide repeat protein</fullName>
    </recommendedName>
</protein>
<dbReference type="InterPro" id="IPR050498">
    <property type="entry name" value="Ycf3"/>
</dbReference>
<dbReference type="PANTHER" id="PTHR44858:SF1">
    <property type="entry name" value="UDP-N-ACETYLGLUCOSAMINE--PEPTIDE N-ACETYLGLUCOSAMINYLTRANSFERASE SPINDLY-RELATED"/>
    <property type="match status" value="1"/>
</dbReference>
<evidence type="ECO:0000256" key="2">
    <source>
        <dbReference type="ARBA" id="ARBA00022803"/>
    </source>
</evidence>
<evidence type="ECO:0000256" key="4">
    <source>
        <dbReference type="SAM" id="SignalP"/>
    </source>
</evidence>
<evidence type="ECO:0008006" key="7">
    <source>
        <dbReference type="Google" id="ProtNLM"/>
    </source>
</evidence>
<dbReference type="AlphaFoldDB" id="A0A917WD63"/>
<sequence>MRLMMVLLLAFAPPALARECPVPADHSARISALLEQVREADTAQEAQPITNAMWELWSQAPDEAAQAVLDRGMAKRAGFDLLGAIADFDRLIAYCPTYAEGYNQRAFARFIRGDYPQALADLDRAIDLNPRHVAAMAGRALTLMGLGQVEEGQAALRAALALHPWLPERRMLIDPGEDL</sequence>
<evidence type="ECO:0000313" key="5">
    <source>
        <dbReference type="EMBL" id="GGL91910.1"/>
    </source>
</evidence>
<dbReference type="Pfam" id="PF14559">
    <property type="entry name" value="TPR_19"/>
    <property type="match status" value="1"/>
</dbReference>
<name>A0A917WD63_9RHOB</name>
<gene>
    <name evidence="5" type="ORF">GCM10011534_12560</name>
</gene>
<keyword evidence="1" id="KW-0677">Repeat</keyword>
<dbReference type="SUPFAM" id="SSF48452">
    <property type="entry name" value="TPR-like"/>
    <property type="match status" value="1"/>
</dbReference>
<evidence type="ECO:0000256" key="1">
    <source>
        <dbReference type="ARBA" id="ARBA00022737"/>
    </source>
</evidence>
<reference evidence="5" key="1">
    <citation type="journal article" date="2014" name="Int. J. Syst. Evol. Microbiol.">
        <title>Complete genome sequence of Corynebacterium casei LMG S-19264T (=DSM 44701T), isolated from a smear-ripened cheese.</title>
        <authorList>
            <consortium name="US DOE Joint Genome Institute (JGI-PGF)"/>
            <person name="Walter F."/>
            <person name="Albersmeier A."/>
            <person name="Kalinowski J."/>
            <person name="Ruckert C."/>
        </authorList>
    </citation>
    <scope>NUCLEOTIDE SEQUENCE</scope>
    <source>
        <strain evidence="5">CGMCC 1.6293</strain>
    </source>
</reference>
<dbReference type="Proteomes" id="UP000649829">
    <property type="component" value="Unassembled WGS sequence"/>
</dbReference>
<comment type="caution">
    <text evidence="5">The sequence shown here is derived from an EMBL/GenBank/DDBJ whole genome shotgun (WGS) entry which is preliminary data.</text>
</comment>
<evidence type="ECO:0000313" key="6">
    <source>
        <dbReference type="Proteomes" id="UP000649829"/>
    </source>
</evidence>
<keyword evidence="6" id="KW-1185">Reference proteome</keyword>
<reference evidence="5" key="2">
    <citation type="submission" date="2020-09" db="EMBL/GenBank/DDBJ databases">
        <authorList>
            <person name="Sun Q."/>
            <person name="Zhou Y."/>
        </authorList>
    </citation>
    <scope>NUCLEOTIDE SEQUENCE</scope>
    <source>
        <strain evidence="5">CGMCC 1.6293</strain>
    </source>
</reference>
<dbReference type="RefSeq" id="WP_028286105.1">
    <property type="nucleotide sequence ID" value="NZ_BMLF01000001.1"/>
</dbReference>
<accession>A0A917WD63</accession>
<dbReference type="PROSITE" id="PS50005">
    <property type="entry name" value="TPR"/>
    <property type="match status" value="1"/>
</dbReference>
<feature type="repeat" description="TPR" evidence="3">
    <location>
        <begin position="99"/>
        <end position="132"/>
    </location>
</feature>
<dbReference type="Gene3D" id="1.25.40.10">
    <property type="entry name" value="Tetratricopeptide repeat domain"/>
    <property type="match status" value="1"/>
</dbReference>
<proteinExistence type="predicted"/>
<feature type="chain" id="PRO_5036987750" description="Tetratricopeptide repeat protein" evidence="4">
    <location>
        <begin position="18"/>
        <end position="179"/>
    </location>
</feature>
<dbReference type="InterPro" id="IPR011990">
    <property type="entry name" value="TPR-like_helical_dom_sf"/>
</dbReference>
<organism evidence="5 6">
    <name type="scientific">Pseudooceanicola nanhaiensis</name>
    <dbReference type="NCBI Taxonomy" id="375761"/>
    <lineage>
        <taxon>Bacteria</taxon>
        <taxon>Pseudomonadati</taxon>
        <taxon>Pseudomonadota</taxon>
        <taxon>Alphaproteobacteria</taxon>
        <taxon>Rhodobacterales</taxon>
        <taxon>Paracoccaceae</taxon>
        <taxon>Pseudooceanicola</taxon>
    </lineage>
</organism>
<dbReference type="InterPro" id="IPR019734">
    <property type="entry name" value="TPR_rpt"/>
</dbReference>